<evidence type="ECO:0000313" key="2">
    <source>
        <dbReference type="Proteomes" id="UP000054466"/>
    </source>
</evidence>
<dbReference type="RefSeq" id="XP_016244778.1">
    <property type="nucleotide sequence ID" value="XM_016397587.1"/>
</dbReference>
<dbReference type="EMBL" id="KN847045">
    <property type="protein sequence ID" value="KIW24562.1"/>
    <property type="molecule type" value="Genomic_DNA"/>
</dbReference>
<dbReference type="VEuPathDB" id="FungiDB:PV07_10271"/>
<gene>
    <name evidence="1" type="ORF">PV07_10271</name>
</gene>
<dbReference type="Proteomes" id="UP000054466">
    <property type="component" value="Unassembled WGS sequence"/>
</dbReference>
<proteinExistence type="predicted"/>
<name>A0A0D2AI44_9EURO</name>
<dbReference type="HOGENOM" id="CLU_2222991_0_0_1"/>
<sequence>MCSNWPSIQPHRDVGTGICGLNPFACTCGCWFNAKDFTSHLPRASKVAVQPAGVLVRTYFARGLATKYGVRVDDIGILVGLAVDRRVWRPLVTCIQLPSSARHIIQ</sequence>
<reference evidence="1 2" key="1">
    <citation type="submission" date="2015-01" db="EMBL/GenBank/DDBJ databases">
        <title>The Genome Sequence of Cladophialophora immunda CBS83496.</title>
        <authorList>
            <consortium name="The Broad Institute Genomics Platform"/>
            <person name="Cuomo C."/>
            <person name="de Hoog S."/>
            <person name="Gorbushina A."/>
            <person name="Stielow B."/>
            <person name="Teixiera M."/>
            <person name="Abouelleil A."/>
            <person name="Chapman S.B."/>
            <person name="Priest M."/>
            <person name="Young S.K."/>
            <person name="Wortman J."/>
            <person name="Nusbaum C."/>
            <person name="Birren B."/>
        </authorList>
    </citation>
    <scope>NUCLEOTIDE SEQUENCE [LARGE SCALE GENOMIC DNA]</scope>
    <source>
        <strain evidence="1 2">CBS 83496</strain>
    </source>
</reference>
<accession>A0A0D2AI44</accession>
<organism evidence="1 2">
    <name type="scientific">Cladophialophora immunda</name>
    <dbReference type="NCBI Taxonomy" id="569365"/>
    <lineage>
        <taxon>Eukaryota</taxon>
        <taxon>Fungi</taxon>
        <taxon>Dikarya</taxon>
        <taxon>Ascomycota</taxon>
        <taxon>Pezizomycotina</taxon>
        <taxon>Eurotiomycetes</taxon>
        <taxon>Chaetothyriomycetidae</taxon>
        <taxon>Chaetothyriales</taxon>
        <taxon>Herpotrichiellaceae</taxon>
        <taxon>Cladophialophora</taxon>
    </lineage>
</organism>
<dbReference type="GeneID" id="27349465"/>
<evidence type="ECO:0000313" key="1">
    <source>
        <dbReference type="EMBL" id="KIW24562.1"/>
    </source>
</evidence>
<dbReference type="AlphaFoldDB" id="A0A0D2AI44"/>
<protein>
    <submittedName>
        <fullName evidence="1">Uncharacterized protein</fullName>
    </submittedName>
</protein>
<keyword evidence="2" id="KW-1185">Reference proteome</keyword>